<dbReference type="SUPFAM" id="SSF54909">
    <property type="entry name" value="Dimeric alpha+beta barrel"/>
    <property type="match status" value="1"/>
</dbReference>
<sequence length="105" mass="12262">MLTITARFRVRPEWTDRWPGLVDEFTRASRAEDGNLYFWWSRDLHDPTVFYLMEGYREDAVEAHLASPLIPVITRTWPQALVETPRMMMATIPGEAWGPMQVLPV</sequence>
<dbReference type="Gene3D" id="3.30.70.100">
    <property type="match status" value="1"/>
</dbReference>
<dbReference type="InParanoid" id="A0A545AL93"/>
<name>A0A545AL93_9ACTN</name>
<evidence type="ECO:0000259" key="1">
    <source>
        <dbReference type="Pfam" id="PF03992"/>
    </source>
</evidence>
<dbReference type="EMBL" id="VIRS01000020">
    <property type="protein sequence ID" value="TQS42089.1"/>
    <property type="molecule type" value="Genomic_DNA"/>
</dbReference>
<comment type="caution">
    <text evidence="2">The sequence shown here is derived from an EMBL/GenBank/DDBJ whole genome shotgun (WGS) entry which is preliminary data.</text>
</comment>
<proteinExistence type="predicted"/>
<feature type="domain" description="ABM" evidence="1">
    <location>
        <begin position="1"/>
        <end position="68"/>
    </location>
</feature>
<reference evidence="2 3" key="1">
    <citation type="submission" date="2019-07" db="EMBL/GenBank/DDBJ databases">
        <title>Cryptosporangium phraense sp. nov., isolated from plant litter.</title>
        <authorList>
            <person name="Suriyachadkun C."/>
        </authorList>
    </citation>
    <scope>NUCLEOTIDE SEQUENCE [LARGE SCALE GENOMIC DNA]</scope>
    <source>
        <strain evidence="2 3">A-T 5661</strain>
    </source>
</reference>
<accession>A0A545AL93</accession>
<keyword evidence="2" id="KW-0560">Oxidoreductase</keyword>
<dbReference type="InterPro" id="IPR007138">
    <property type="entry name" value="ABM_dom"/>
</dbReference>
<evidence type="ECO:0000313" key="3">
    <source>
        <dbReference type="Proteomes" id="UP000317982"/>
    </source>
</evidence>
<dbReference type="AlphaFoldDB" id="A0A545AL93"/>
<evidence type="ECO:0000313" key="2">
    <source>
        <dbReference type="EMBL" id="TQS42089.1"/>
    </source>
</evidence>
<dbReference type="OrthoDB" id="8452260at2"/>
<organism evidence="2 3">
    <name type="scientific">Cryptosporangium phraense</name>
    <dbReference type="NCBI Taxonomy" id="2593070"/>
    <lineage>
        <taxon>Bacteria</taxon>
        <taxon>Bacillati</taxon>
        <taxon>Actinomycetota</taxon>
        <taxon>Actinomycetes</taxon>
        <taxon>Cryptosporangiales</taxon>
        <taxon>Cryptosporangiaceae</taxon>
        <taxon>Cryptosporangium</taxon>
    </lineage>
</organism>
<keyword evidence="2" id="KW-0503">Monooxygenase</keyword>
<keyword evidence="3" id="KW-1185">Reference proteome</keyword>
<dbReference type="InterPro" id="IPR011008">
    <property type="entry name" value="Dimeric_a/b-barrel"/>
</dbReference>
<dbReference type="Proteomes" id="UP000317982">
    <property type="component" value="Unassembled WGS sequence"/>
</dbReference>
<dbReference type="GO" id="GO:0004497">
    <property type="term" value="F:monooxygenase activity"/>
    <property type="evidence" value="ECO:0007669"/>
    <property type="project" value="UniProtKB-KW"/>
</dbReference>
<protein>
    <submittedName>
        <fullName evidence="2">Antibiotic biosynthesis monooxygenase</fullName>
    </submittedName>
</protein>
<gene>
    <name evidence="2" type="ORF">FL583_26240</name>
</gene>
<dbReference type="Pfam" id="PF03992">
    <property type="entry name" value="ABM"/>
    <property type="match status" value="1"/>
</dbReference>
<dbReference type="RefSeq" id="WP_142707490.1">
    <property type="nucleotide sequence ID" value="NZ_VIRS01000020.1"/>
</dbReference>